<dbReference type="Pfam" id="PF13692">
    <property type="entry name" value="Glyco_trans_1_4"/>
    <property type="match status" value="1"/>
</dbReference>
<reference evidence="2 3" key="1">
    <citation type="journal article" date="2014" name="PLoS Genet.">
        <title>Phylogenetically driven sequencing of extremely halophilic archaea reveals strategies for static and dynamic osmo-response.</title>
        <authorList>
            <person name="Becker E.A."/>
            <person name="Seitzer P.M."/>
            <person name="Tritt A."/>
            <person name="Larsen D."/>
            <person name="Krusor M."/>
            <person name="Yao A.I."/>
            <person name="Wu D."/>
            <person name="Madern D."/>
            <person name="Eisen J.A."/>
            <person name="Darling A.E."/>
            <person name="Facciotti M.T."/>
        </authorList>
    </citation>
    <scope>NUCLEOTIDE SEQUENCE [LARGE SCALE GENOMIC DNA]</scope>
    <source>
        <strain evidence="2 3">ATCC BAA-1512</strain>
    </source>
</reference>
<dbReference type="PATRIC" id="fig|662479.7.peg.456"/>
<proteinExistence type="predicted"/>
<evidence type="ECO:0000259" key="1">
    <source>
        <dbReference type="Pfam" id="PF13439"/>
    </source>
</evidence>
<dbReference type="InterPro" id="IPR028098">
    <property type="entry name" value="Glyco_trans_4-like_N"/>
</dbReference>
<dbReference type="EMBL" id="AOLN01000004">
    <property type="protein sequence ID" value="ELZ98024.1"/>
    <property type="molecule type" value="Genomic_DNA"/>
</dbReference>
<dbReference type="AlphaFoldDB" id="M0IRF2"/>
<dbReference type="Gene3D" id="3.40.50.2000">
    <property type="entry name" value="Glycogen Phosphorylase B"/>
    <property type="match status" value="2"/>
</dbReference>
<dbReference type="Proteomes" id="UP000011550">
    <property type="component" value="Unassembled WGS sequence"/>
</dbReference>
<evidence type="ECO:0000313" key="3">
    <source>
        <dbReference type="Proteomes" id="UP000011550"/>
    </source>
</evidence>
<keyword evidence="3" id="KW-1185">Reference proteome</keyword>
<keyword evidence="2" id="KW-0808">Transferase</keyword>
<evidence type="ECO:0000313" key="2">
    <source>
        <dbReference type="EMBL" id="ELZ98024.1"/>
    </source>
</evidence>
<dbReference type="Pfam" id="PF13439">
    <property type="entry name" value="Glyco_transf_4"/>
    <property type="match status" value="1"/>
</dbReference>
<name>M0IRF2_9EURY</name>
<dbReference type="RefSeq" id="WP_008317829.1">
    <property type="nucleotide sequence ID" value="NZ_AOLN01000004.1"/>
</dbReference>
<dbReference type="OrthoDB" id="132546at2157"/>
<dbReference type="STRING" id="662479.C440_02213"/>
<gene>
    <name evidence="2" type="ORF">C440_02213</name>
</gene>
<accession>M0IRF2</accession>
<sequence length="395" mass="43701">MHVVYIIGQDSGGLPHYAAELANAVSKHAHVTVLKPTDTSADELFRDAIDVRPVFEPLSISMPKLYTFGLDPRDVYHGLTSYNRVKQVSDLDPDIVHDPTDLFPHVKFFIRRHGIDRQFPLLTTRHEIPPNPFSLARPPIFAESLVDLAIPDVRERRVVVHTKRQREVLLNRGYDEETVRVIPHGAYSVFGNSDDVRGDPDPNTLLFFGNIVPPKGLPTLVEAIPKVARDIPEVTLIIAGDGKISKRSRRIIDRHEANFEVHNEFVPNDRVKTLFSRATLVALPYRSQQGTKGHSGVLATAFSFGKPVVASSASEFPELVADSGAGVVVPPADPDRLATAITSVLSDDDARATMARHSRAMADRLSWDAVAEQYLDVYETIVEADRLPGHTLSTP</sequence>
<comment type="caution">
    <text evidence="2">The sequence shown here is derived from an EMBL/GenBank/DDBJ whole genome shotgun (WGS) entry which is preliminary data.</text>
</comment>
<dbReference type="SUPFAM" id="SSF53756">
    <property type="entry name" value="UDP-Glycosyltransferase/glycogen phosphorylase"/>
    <property type="match status" value="1"/>
</dbReference>
<dbReference type="PANTHER" id="PTHR12526">
    <property type="entry name" value="GLYCOSYLTRANSFERASE"/>
    <property type="match status" value="1"/>
</dbReference>
<protein>
    <submittedName>
        <fullName evidence="2">Lipopolysaccharide transferase family protein</fullName>
    </submittedName>
</protein>
<dbReference type="CDD" id="cd03801">
    <property type="entry name" value="GT4_PimA-like"/>
    <property type="match status" value="1"/>
</dbReference>
<dbReference type="GO" id="GO:0016757">
    <property type="term" value="F:glycosyltransferase activity"/>
    <property type="evidence" value="ECO:0007669"/>
    <property type="project" value="TreeGrafter"/>
</dbReference>
<feature type="domain" description="Glycosyltransferase subfamily 4-like N-terminal" evidence="1">
    <location>
        <begin position="12"/>
        <end position="185"/>
    </location>
</feature>
<dbReference type="PANTHER" id="PTHR12526:SF638">
    <property type="entry name" value="SPORE COAT PROTEIN SA"/>
    <property type="match status" value="1"/>
</dbReference>
<organism evidence="2 3">
    <name type="scientific">Haloferax mucosum ATCC BAA-1512</name>
    <dbReference type="NCBI Taxonomy" id="662479"/>
    <lineage>
        <taxon>Archaea</taxon>
        <taxon>Methanobacteriati</taxon>
        <taxon>Methanobacteriota</taxon>
        <taxon>Stenosarchaea group</taxon>
        <taxon>Halobacteria</taxon>
        <taxon>Halobacteriales</taxon>
        <taxon>Haloferacaceae</taxon>
        <taxon>Haloferax</taxon>
    </lineage>
</organism>